<dbReference type="PANTHER" id="PTHR43619">
    <property type="entry name" value="S-ADENOSYL-L-METHIONINE-DEPENDENT METHYLTRANSFERASE YKTD-RELATED"/>
    <property type="match status" value="1"/>
</dbReference>
<dbReference type="InterPro" id="IPR029063">
    <property type="entry name" value="SAM-dependent_MTases_sf"/>
</dbReference>
<dbReference type="EMBL" id="SPQQ01000001">
    <property type="protein sequence ID" value="TGE39895.1"/>
    <property type="molecule type" value="Genomic_DNA"/>
</dbReference>
<keyword evidence="2 4" id="KW-0489">Methyltransferase</keyword>
<keyword evidence="6" id="KW-1185">Reference proteome</keyword>
<comment type="similarity">
    <text evidence="1 4">Belongs to the UPF0677 family.</text>
</comment>
<dbReference type="SUPFAM" id="SSF53335">
    <property type="entry name" value="S-adenosyl-L-methionine-dependent methyltransferases"/>
    <property type="match status" value="1"/>
</dbReference>
<dbReference type="GO" id="GO:0008168">
    <property type="term" value="F:methyltransferase activity"/>
    <property type="evidence" value="ECO:0007669"/>
    <property type="project" value="UniProtKB-UniRule"/>
</dbReference>
<keyword evidence="4" id="KW-0949">S-adenosyl-L-methionine</keyword>
<evidence type="ECO:0000313" key="6">
    <source>
        <dbReference type="Proteomes" id="UP000298460"/>
    </source>
</evidence>
<protein>
    <recommendedName>
        <fullName evidence="4">S-adenosyl-L-methionine-dependent methyltransferase</fullName>
        <ecNumber evidence="4">2.1.1.-</ecNumber>
    </recommendedName>
</protein>
<keyword evidence="3 5" id="KW-0808">Transferase</keyword>
<dbReference type="EC" id="2.1.1.-" evidence="4"/>
<dbReference type="RefSeq" id="WP_135544831.1">
    <property type="nucleotide sequence ID" value="NZ_SPQQ01000001.1"/>
</dbReference>
<evidence type="ECO:0000256" key="1">
    <source>
        <dbReference type="ARBA" id="ARBA00008138"/>
    </source>
</evidence>
<dbReference type="AlphaFoldDB" id="A0A4Z0RC39"/>
<comment type="function">
    <text evidence="4">Exhibits S-adenosyl-L-methionine-dependent methyltransferase activity.</text>
</comment>
<evidence type="ECO:0000256" key="4">
    <source>
        <dbReference type="RuleBase" id="RU362030"/>
    </source>
</evidence>
<accession>A0A4Z0RC39</accession>
<dbReference type="NCBIfam" id="TIGR00027">
    <property type="entry name" value="mthyl_TIGR00027"/>
    <property type="match status" value="1"/>
</dbReference>
<sequence>MAKEAAKTGVAPTTLVAIEQYYPKKKRIIEDDLAHLILPSGRAFLWLLRSNSIRAWMVRATEKDFPGMWGGMMCRKRYIDEKLIDSLNQIDAVVNLGTGFDTRAYRLPALSDIPVWELDQPENINQKQIRLRKVFGTTPSHVELVAIDFDREDLGTVLGSHGYSADKRTFFIWEAVTQYLTEKGLRTTFDFLAKAARGSRLAFTYVRKDFLEGRVMYGWEKGYKRFVTSKIWIFGMDPEAWPNFLKEYGWQVIKDMGYDEMAEKYVKPTGRLLASTPIERMVYAEKL</sequence>
<gene>
    <name evidence="5" type="ORF">E4K67_02610</name>
</gene>
<dbReference type="Proteomes" id="UP000298460">
    <property type="component" value="Unassembled WGS sequence"/>
</dbReference>
<dbReference type="PANTHER" id="PTHR43619:SF2">
    <property type="entry name" value="S-ADENOSYL-L-METHIONINE-DEPENDENT METHYLTRANSFERASES SUPERFAMILY PROTEIN"/>
    <property type="match status" value="1"/>
</dbReference>
<evidence type="ECO:0000256" key="3">
    <source>
        <dbReference type="ARBA" id="ARBA00022679"/>
    </source>
</evidence>
<comment type="caution">
    <text evidence="5">The sequence shown here is derived from an EMBL/GenBank/DDBJ whole genome shotgun (WGS) entry which is preliminary data.</text>
</comment>
<dbReference type="InterPro" id="IPR011610">
    <property type="entry name" value="SAM_mthyl_Trfase_ML2640-like"/>
</dbReference>
<dbReference type="Gene3D" id="3.40.50.150">
    <property type="entry name" value="Vaccinia Virus protein VP39"/>
    <property type="match status" value="1"/>
</dbReference>
<dbReference type="Pfam" id="PF04072">
    <property type="entry name" value="LCM"/>
    <property type="match status" value="1"/>
</dbReference>
<name>A0A4Z0RC39_9FIRM</name>
<dbReference type="OrthoDB" id="9806164at2"/>
<proteinExistence type="inferred from homology"/>
<dbReference type="GO" id="GO:0032259">
    <property type="term" value="P:methylation"/>
    <property type="evidence" value="ECO:0007669"/>
    <property type="project" value="UniProtKB-KW"/>
</dbReference>
<dbReference type="InterPro" id="IPR007213">
    <property type="entry name" value="Ppm1/Ppm2/Tcmp"/>
</dbReference>
<evidence type="ECO:0000256" key="2">
    <source>
        <dbReference type="ARBA" id="ARBA00022603"/>
    </source>
</evidence>
<organism evidence="5 6">
    <name type="scientific">Desulfosporosinus fructosivorans</name>
    <dbReference type="NCBI Taxonomy" id="2018669"/>
    <lineage>
        <taxon>Bacteria</taxon>
        <taxon>Bacillati</taxon>
        <taxon>Bacillota</taxon>
        <taxon>Clostridia</taxon>
        <taxon>Eubacteriales</taxon>
        <taxon>Desulfitobacteriaceae</taxon>
        <taxon>Desulfosporosinus</taxon>
    </lineage>
</organism>
<evidence type="ECO:0000313" key="5">
    <source>
        <dbReference type="EMBL" id="TGE39895.1"/>
    </source>
</evidence>
<reference evidence="5 6" key="1">
    <citation type="submission" date="2019-03" db="EMBL/GenBank/DDBJ databases">
        <title>Draft Genome Sequence of Desulfosporosinus fructosivorans Strain 63.6F, Isolated from Marine Sediment in the Baltic Sea.</title>
        <authorList>
            <person name="Hausmann B."/>
            <person name="Vandieken V."/>
            <person name="Pjevac P."/>
            <person name="Schreck K."/>
            <person name="Herbold C.W."/>
            <person name="Loy A."/>
        </authorList>
    </citation>
    <scope>NUCLEOTIDE SEQUENCE [LARGE SCALE GENOMIC DNA]</scope>
    <source>
        <strain evidence="5 6">63.6F</strain>
    </source>
</reference>